<feature type="transmembrane region" description="Helical" evidence="6">
    <location>
        <begin position="167"/>
        <end position="186"/>
    </location>
</feature>
<keyword evidence="4 6" id="KW-1133">Transmembrane helix</keyword>
<dbReference type="InterPro" id="IPR051223">
    <property type="entry name" value="Polycystin"/>
</dbReference>
<dbReference type="GO" id="GO:0005262">
    <property type="term" value="F:calcium channel activity"/>
    <property type="evidence" value="ECO:0007669"/>
    <property type="project" value="TreeGrafter"/>
</dbReference>
<dbReference type="KEGG" id="foc:113205558"/>
<evidence type="ECO:0000256" key="3">
    <source>
        <dbReference type="ARBA" id="ARBA00022692"/>
    </source>
</evidence>
<dbReference type="Proteomes" id="UP000504606">
    <property type="component" value="Unplaced"/>
</dbReference>
<dbReference type="PANTHER" id="PTHR10877">
    <property type="entry name" value="POLYCYSTIN FAMILY MEMBER"/>
    <property type="match status" value="1"/>
</dbReference>
<evidence type="ECO:0000313" key="10">
    <source>
        <dbReference type="RefSeq" id="XP_052132577.1"/>
    </source>
</evidence>
<evidence type="ECO:0000256" key="4">
    <source>
        <dbReference type="ARBA" id="ARBA00022989"/>
    </source>
</evidence>
<dbReference type="Pfam" id="PF08016">
    <property type="entry name" value="PKD_channel"/>
    <property type="match status" value="1"/>
</dbReference>
<feature type="transmembrane region" description="Helical" evidence="6">
    <location>
        <begin position="134"/>
        <end position="155"/>
    </location>
</feature>
<keyword evidence="5 6" id="KW-0472">Membrane</keyword>
<reference evidence="10" key="1">
    <citation type="submission" date="2025-08" db="UniProtKB">
        <authorList>
            <consortium name="RefSeq"/>
        </authorList>
    </citation>
    <scope>IDENTIFICATION</scope>
    <source>
        <tissue evidence="10">Whole organism</tissue>
    </source>
</reference>
<name>A0A9C6XBB8_FRAOC</name>
<feature type="transmembrane region" description="Helical" evidence="6">
    <location>
        <begin position="254"/>
        <end position="281"/>
    </location>
</feature>
<dbReference type="Pfam" id="PF20519">
    <property type="entry name" value="Polycystin_dom"/>
    <property type="match status" value="1"/>
</dbReference>
<feature type="domain" description="Polycystin" evidence="8">
    <location>
        <begin position="22"/>
        <end position="91"/>
    </location>
</feature>
<dbReference type="PANTHER" id="PTHR10877:SF194">
    <property type="entry name" value="LOCATION OF VULVA DEFECTIVE 1"/>
    <property type="match status" value="1"/>
</dbReference>
<evidence type="ECO:0000313" key="9">
    <source>
        <dbReference type="Proteomes" id="UP000504606"/>
    </source>
</evidence>
<evidence type="ECO:0000256" key="2">
    <source>
        <dbReference type="ARBA" id="ARBA00007200"/>
    </source>
</evidence>
<dbReference type="GO" id="GO:0050982">
    <property type="term" value="P:detection of mechanical stimulus"/>
    <property type="evidence" value="ECO:0007669"/>
    <property type="project" value="TreeGrafter"/>
</dbReference>
<evidence type="ECO:0000256" key="1">
    <source>
        <dbReference type="ARBA" id="ARBA00004141"/>
    </source>
</evidence>
<dbReference type="GO" id="GO:0016020">
    <property type="term" value="C:membrane"/>
    <property type="evidence" value="ECO:0007669"/>
    <property type="project" value="UniProtKB-SubCell"/>
</dbReference>
<dbReference type="GeneID" id="113205558"/>
<protein>
    <submittedName>
        <fullName evidence="10">Polycystin-2-like isoform X1</fullName>
    </submittedName>
</protein>
<dbReference type="RefSeq" id="XP_052132577.1">
    <property type="nucleotide sequence ID" value="XM_052276617.1"/>
</dbReference>
<keyword evidence="3 6" id="KW-0812">Transmembrane</keyword>
<feature type="transmembrane region" description="Helical" evidence="6">
    <location>
        <begin position="60"/>
        <end position="81"/>
    </location>
</feature>
<keyword evidence="9" id="KW-1185">Reference proteome</keyword>
<feature type="transmembrane region" description="Helical" evidence="6">
    <location>
        <begin position="206"/>
        <end position="233"/>
    </location>
</feature>
<dbReference type="InterPro" id="IPR013122">
    <property type="entry name" value="PKD1_2_channel"/>
</dbReference>
<proteinExistence type="inferred from homology"/>
<feature type="transmembrane region" description="Helical" evidence="6">
    <location>
        <begin position="327"/>
        <end position="350"/>
    </location>
</feature>
<sequence length="579" mass="66550">MSRRAPADRAITNRSPPAGQDTQFLGGGYVVDLGRVNLNAEIELRYMSRHGWLDRRTRGVFIEFILYSPSTNIFCDVFLFLERTPASYFHFSSKVCMAPLKKNCCGRVGTSGTHFLTQLYAYRLGYAAGKWNSAHIAFLVVLIAVSFVMLVREVVSMYRLGRHNYPFNWFDGILVGVITLNGALYFGTNHFLKTVLERMNHLDPKFFISFQFTTFLNSSMQFGLGVLVVLSTVRCWRVLSFATHFQVVKTMLRLAYVPLLHLLSYLMLVQLQFAVLFMLIMGGSQENLHCLQHAYVLLLAYLVDYTADYDEFADSARRDTLLSLVSYWVFVGFMYFFFLNFFLGIVSMAFESAGEIVRQQEIEGFSMANLISDELRYLLKLPGGKLRRDSSLFQHTRRNFVQQKNRIHGETIRVARAELGAMSMMYRLLTDKPVSDRELQGAMAMMTLNVTTPMEERVSFPGPPMEVSIGKSWSGEELLDMNKLHTVMQALNARGVDRDMAVDQEHIVVIRRLIKEATGERPPSTLPVIVRVRRGAPFQRRPMFRIADVVIRRRRCVQIRFRLRRITGPTPKPRPPWRP</sequence>
<comment type="subcellular location">
    <subcellularLocation>
        <location evidence="1">Membrane</location>
        <topology evidence="1">Multi-pass membrane protein</topology>
    </subcellularLocation>
</comment>
<evidence type="ECO:0000256" key="5">
    <source>
        <dbReference type="ARBA" id="ARBA00023136"/>
    </source>
</evidence>
<gene>
    <name evidence="10" type="primary">LOC113205558</name>
</gene>
<dbReference type="AlphaFoldDB" id="A0A9C6XBB8"/>
<organism evidence="9 10">
    <name type="scientific">Frankliniella occidentalis</name>
    <name type="common">Western flower thrips</name>
    <name type="synonym">Euthrips occidentalis</name>
    <dbReference type="NCBI Taxonomy" id="133901"/>
    <lineage>
        <taxon>Eukaryota</taxon>
        <taxon>Metazoa</taxon>
        <taxon>Ecdysozoa</taxon>
        <taxon>Arthropoda</taxon>
        <taxon>Hexapoda</taxon>
        <taxon>Insecta</taxon>
        <taxon>Pterygota</taxon>
        <taxon>Neoptera</taxon>
        <taxon>Paraneoptera</taxon>
        <taxon>Thysanoptera</taxon>
        <taxon>Terebrantia</taxon>
        <taxon>Thripoidea</taxon>
        <taxon>Thripidae</taxon>
        <taxon>Frankliniella</taxon>
    </lineage>
</organism>
<dbReference type="InterPro" id="IPR046791">
    <property type="entry name" value="Polycystin_dom"/>
</dbReference>
<evidence type="ECO:0000259" key="7">
    <source>
        <dbReference type="Pfam" id="PF08016"/>
    </source>
</evidence>
<evidence type="ECO:0000256" key="6">
    <source>
        <dbReference type="SAM" id="Phobius"/>
    </source>
</evidence>
<feature type="domain" description="Polycystin cation channel PKD1/PKD2" evidence="7">
    <location>
        <begin position="133"/>
        <end position="351"/>
    </location>
</feature>
<comment type="similarity">
    <text evidence="2">Belongs to the polycystin family.</text>
</comment>
<dbReference type="OrthoDB" id="5322100at2759"/>
<evidence type="ECO:0000259" key="8">
    <source>
        <dbReference type="Pfam" id="PF20519"/>
    </source>
</evidence>
<accession>A0A9C6XBB8</accession>